<dbReference type="InterPro" id="IPR004821">
    <property type="entry name" value="Cyt_trans-like"/>
</dbReference>
<keyword evidence="4" id="KW-1185">Reference proteome</keyword>
<feature type="region of interest" description="Disordered" evidence="1">
    <location>
        <begin position="314"/>
        <end position="334"/>
    </location>
</feature>
<organism evidence="3 4">
    <name type="scientific">Reticulomyxa filosa</name>
    <dbReference type="NCBI Taxonomy" id="46433"/>
    <lineage>
        <taxon>Eukaryota</taxon>
        <taxon>Sar</taxon>
        <taxon>Rhizaria</taxon>
        <taxon>Retaria</taxon>
        <taxon>Foraminifera</taxon>
        <taxon>Monothalamids</taxon>
        <taxon>Reticulomyxidae</taxon>
        <taxon>Reticulomyxa</taxon>
    </lineage>
</organism>
<evidence type="ECO:0000256" key="1">
    <source>
        <dbReference type="SAM" id="MobiDB-lite"/>
    </source>
</evidence>
<gene>
    <name evidence="3" type="ORF">RFI_15109</name>
</gene>
<protein>
    <recommendedName>
        <fullName evidence="2">Cytidyltransferase-like domain-containing protein</fullName>
    </recommendedName>
</protein>
<dbReference type="AlphaFoldDB" id="X6N847"/>
<dbReference type="GO" id="GO:0004515">
    <property type="term" value="F:nicotinate-nucleotide adenylyltransferase activity"/>
    <property type="evidence" value="ECO:0007669"/>
    <property type="project" value="TreeGrafter"/>
</dbReference>
<dbReference type="Proteomes" id="UP000023152">
    <property type="component" value="Unassembled WGS sequence"/>
</dbReference>
<evidence type="ECO:0000313" key="4">
    <source>
        <dbReference type="Proteomes" id="UP000023152"/>
    </source>
</evidence>
<dbReference type="Gene3D" id="3.40.50.620">
    <property type="entry name" value="HUPs"/>
    <property type="match status" value="1"/>
</dbReference>
<dbReference type="PANTHER" id="PTHR12039">
    <property type="entry name" value="NICOTINAMIDE MONONUCLEOTIDE ADENYLYLTRANSFERASE"/>
    <property type="match status" value="1"/>
</dbReference>
<evidence type="ECO:0000313" key="3">
    <source>
        <dbReference type="EMBL" id="ETO22093.1"/>
    </source>
</evidence>
<dbReference type="OrthoDB" id="422187at2759"/>
<feature type="region of interest" description="Disordered" evidence="1">
    <location>
        <begin position="1"/>
        <end position="32"/>
    </location>
</feature>
<dbReference type="InterPro" id="IPR051182">
    <property type="entry name" value="Euk_NMN_adenylyltrnsfrase"/>
</dbReference>
<reference evidence="3 4" key="1">
    <citation type="journal article" date="2013" name="Curr. Biol.">
        <title>The Genome of the Foraminiferan Reticulomyxa filosa.</title>
        <authorList>
            <person name="Glockner G."/>
            <person name="Hulsmann N."/>
            <person name="Schleicher M."/>
            <person name="Noegel A.A."/>
            <person name="Eichinger L."/>
            <person name="Gallinger C."/>
            <person name="Pawlowski J."/>
            <person name="Sierra R."/>
            <person name="Euteneuer U."/>
            <person name="Pillet L."/>
            <person name="Moustafa A."/>
            <person name="Platzer M."/>
            <person name="Groth M."/>
            <person name="Szafranski K."/>
            <person name="Schliwa M."/>
        </authorList>
    </citation>
    <scope>NUCLEOTIDE SEQUENCE [LARGE SCALE GENOMIC DNA]</scope>
</reference>
<comment type="caution">
    <text evidence="3">The sequence shown here is derived from an EMBL/GenBank/DDBJ whole genome shotgun (WGS) entry which is preliminary data.</text>
</comment>
<feature type="compositionally biased region" description="Basic residues" evidence="1">
    <location>
        <begin position="324"/>
        <end position="334"/>
    </location>
</feature>
<feature type="domain" description="Cytidyltransferase-like" evidence="2">
    <location>
        <begin position="45"/>
        <end position="159"/>
    </location>
</feature>
<dbReference type="InterPro" id="IPR014729">
    <property type="entry name" value="Rossmann-like_a/b/a_fold"/>
</dbReference>
<dbReference type="GO" id="GO:0000309">
    <property type="term" value="F:nicotinamide-nucleotide adenylyltransferase activity"/>
    <property type="evidence" value="ECO:0007669"/>
    <property type="project" value="TreeGrafter"/>
</dbReference>
<dbReference type="EMBL" id="ASPP01011042">
    <property type="protein sequence ID" value="ETO22093.1"/>
    <property type="molecule type" value="Genomic_DNA"/>
</dbReference>
<sequence>MSENESNRTVTAKISEEKKIEETKEETKEEKTEVDLEKLPKSILLLGGSFSPVHKGHVELLLSLRDYFQSNKQFHVIAAYLVLTTDKYIWGKLNEHGITFDHRQKMCEIAIKEYGKKAENFVFASHIPCLNASHYGYVIASAENAHKFFIETKLLQDESQLSQLYHLNCCGGDKLLLDDKTGLWRYIYHSFFFFFCKNVKTGGGSEYSKLVSIGRSGYTETVRELYNKDKANKLVNEDKFLFVDMELDEVSSTQIRTELFKFHQAPVESRTSELKQQIITTLQNKISAAELEYAFENVDRLWLQESDFIKSKPEPQATTVEKPTKKKWFAKWRS</sequence>
<feature type="compositionally biased region" description="Basic and acidic residues" evidence="1">
    <location>
        <begin position="14"/>
        <end position="32"/>
    </location>
</feature>
<evidence type="ECO:0000259" key="2">
    <source>
        <dbReference type="Pfam" id="PF01467"/>
    </source>
</evidence>
<dbReference type="GO" id="GO:0009435">
    <property type="term" value="P:NAD+ biosynthetic process"/>
    <property type="evidence" value="ECO:0007669"/>
    <property type="project" value="TreeGrafter"/>
</dbReference>
<proteinExistence type="predicted"/>
<dbReference type="SUPFAM" id="SSF52374">
    <property type="entry name" value="Nucleotidylyl transferase"/>
    <property type="match status" value="1"/>
</dbReference>
<accession>X6N847</accession>
<name>X6N847_RETFI</name>
<feature type="compositionally biased region" description="Polar residues" evidence="1">
    <location>
        <begin position="1"/>
        <end position="12"/>
    </location>
</feature>
<dbReference type="PANTHER" id="PTHR12039:SF0">
    <property type="entry name" value="NICOTINAMIDE-NUCLEOTIDE ADENYLYLTRANSFERASE"/>
    <property type="match status" value="1"/>
</dbReference>
<dbReference type="Pfam" id="PF01467">
    <property type="entry name" value="CTP_transf_like"/>
    <property type="match status" value="1"/>
</dbReference>